<protein>
    <recommendedName>
        <fullName evidence="2">BTB domain-containing protein</fullName>
    </recommendedName>
</protein>
<sequence length="382" mass="42617">MLECIHPTYKAIDDQSVHILLPLAFDYQMEGLLHRCECFLITHNLPFLEKVWIADRYKLNRLLALCLREMRPNAKIDMNGAKYYALSDRVKVLLLERLHGSPPPEEIAEPPLDLESFQRATDLNFAAIRAKTGRVYYVNPYYVAAWSNVFQDRILTNSHVEELYSPCSHEELSAFLMAIHPPQLRINEQNIGPVLMSAVKMESPGLLKKCSAILLSPQTHLSVFVRLSLLDRCFLHEMLPQCLQMVQRPEHLIQMTQQTTYDCLSTRARAAMLDRLAALLENPGLQSHSCQRCKMTSTCTNVTWLCPHCKTYSSDVNLLKGGAVTGNQFGAVNPITGPGYGGTMNGPYQTGGVGQPQGIYGNGPSTSGGAYGNTTINSTTLR</sequence>
<evidence type="ECO:0000313" key="3">
    <source>
        <dbReference type="EMBL" id="GMS84086.1"/>
    </source>
</evidence>
<dbReference type="InterPro" id="IPR000210">
    <property type="entry name" value="BTB/POZ_dom"/>
</dbReference>
<name>A0AAV5SL53_9BILA</name>
<dbReference type="EMBL" id="BTSX01000002">
    <property type="protein sequence ID" value="GMS84086.1"/>
    <property type="molecule type" value="Genomic_DNA"/>
</dbReference>
<evidence type="ECO:0000313" key="4">
    <source>
        <dbReference type="Proteomes" id="UP001432027"/>
    </source>
</evidence>
<evidence type="ECO:0000259" key="2">
    <source>
        <dbReference type="Pfam" id="PF00651"/>
    </source>
</evidence>
<feature type="region of interest" description="Disordered" evidence="1">
    <location>
        <begin position="360"/>
        <end position="382"/>
    </location>
</feature>
<keyword evidence="4" id="KW-1185">Reference proteome</keyword>
<dbReference type="PANTHER" id="PTHR22744:SF1">
    <property type="entry name" value="BTB DOMAIN-CONTAINING PROTEIN"/>
    <property type="match status" value="1"/>
</dbReference>
<dbReference type="Gene3D" id="3.30.710.10">
    <property type="entry name" value="Potassium Channel Kv1.1, Chain A"/>
    <property type="match status" value="1"/>
</dbReference>
<accession>A0AAV5SL53</accession>
<evidence type="ECO:0000256" key="1">
    <source>
        <dbReference type="SAM" id="MobiDB-lite"/>
    </source>
</evidence>
<dbReference type="PANTHER" id="PTHR22744">
    <property type="entry name" value="HELIX LOOP HELIX PROTEIN 21-RELATED"/>
    <property type="match status" value="1"/>
</dbReference>
<dbReference type="InterPro" id="IPR011333">
    <property type="entry name" value="SKP1/BTB/POZ_sf"/>
</dbReference>
<dbReference type="Proteomes" id="UP001432027">
    <property type="component" value="Unassembled WGS sequence"/>
</dbReference>
<proteinExistence type="predicted"/>
<dbReference type="SUPFAM" id="SSF54695">
    <property type="entry name" value="POZ domain"/>
    <property type="match status" value="1"/>
</dbReference>
<dbReference type="AlphaFoldDB" id="A0AAV5SL53"/>
<feature type="domain" description="BTB" evidence="2">
    <location>
        <begin position="128"/>
        <end position="215"/>
    </location>
</feature>
<comment type="caution">
    <text evidence="3">The sequence shown here is derived from an EMBL/GenBank/DDBJ whole genome shotgun (WGS) entry which is preliminary data.</text>
</comment>
<organism evidence="3 4">
    <name type="scientific">Pristionchus entomophagus</name>
    <dbReference type="NCBI Taxonomy" id="358040"/>
    <lineage>
        <taxon>Eukaryota</taxon>
        <taxon>Metazoa</taxon>
        <taxon>Ecdysozoa</taxon>
        <taxon>Nematoda</taxon>
        <taxon>Chromadorea</taxon>
        <taxon>Rhabditida</taxon>
        <taxon>Rhabditina</taxon>
        <taxon>Diplogasteromorpha</taxon>
        <taxon>Diplogasteroidea</taxon>
        <taxon>Neodiplogasteridae</taxon>
        <taxon>Pristionchus</taxon>
    </lineage>
</organism>
<gene>
    <name evidence="3" type="ORF">PENTCL1PPCAC_6261</name>
</gene>
<reference evidence="3" key="1">
    <citation type="submission" date="2023-10" db="EMBL/GenBank/DDBJ databases">
        <title>Genome assembly of Pristionchus species.</title>
        <authorList>
            <person name="Yoshida K."/>
            <person name="Sommer R.J."/>
        </authorList>
    </citation>
    <scope>NUCLEOTIDE SEQUENCE</scope>
    <source>
        <strain evidence="3">RS0144</strain>
    </source>
</reference>
<dbReference type="Pfam" id="PF00651">
    <property type="entry name" value="BTB"/>
    <property type="match status" value="1"/>
</dbReference>
<feature type="compositionally biased region" description="Polar residues" evidence="1">
    <location>
        <begin position="363"/>
        <end position="382"/>
    </location>
</feature>